<accession>A0A3E0DKN1</accession>
<evidence type="ECO:0000256" key="2">
    <source>
        <dbReference type="SAM" id="SignalP"/>
    </source>
</evidence>
<feature type="region of interest" description="Disordered" evidence="1">
    <location>
        <begin position="141"/>
        <end position="164"/>
    </location>
</feature>
<dbReference type="EMBL" id="QUNG01000006">
    <property type="protein sequence ID" value="REG83257.1"/>
    <property type="molecule type" value="Genomic_DNA"/>
</dbReference>
<keyword evidence="2" id="KW-0732">Signal</keyword>
<comment type="caution">
    <text evidence="3">The sequence shown here is derived from an EMBL/GenBank/DDBJ whole genome shotgun (WGS) entry which is preliminary data.</text>
</comment>
<gene>
    <name evidence="3" type="ORF">DFP81_106117</name>
</gene>
<reference evidence="3 4" key="1">
    <citation type="submission" date="2018-08" db="EMBL/GenBank/DDBJ databases">
        <title>Genomic Encyclopedia of Type Strains, Phase III (KMG-III): the genomes of soil and plant-associated and newly described type strains.</title>
        <authorList>
            <person name="Whitman W."/>
        </authorList>
    </citation>
    <scope>NUCLEOTIDE SEQUENCE [LARGE SCALE GENOMIC DNA]</scope>
    <source>
        <strain evidence="3 4">CECT 7375</strain>
    </source>
</reference>
<feature type="signal peptide" evidence="2">
    <location>
        <begin position="1"/>
        <end position="22"/>
    </location>
</feature>
<protein>
    <submittedName>
        <fullName evidence="3">DUF2946 family protein</fullName>
    </submittedName>
</protein>
<feature type="chain" id="PRO_5017611386" evidence="2">
    <location>
        <begin position="23"/>
        <end position="164"/>
    </location>
</feature>
<organism evidence="3 4">
    <name type="scientific">Marinomonas pollencensis</name>
    <dbReference type="NCBI Taxonomy" id="491954"/>
    <lineage>
        <taxon>Bacteria</taxon>
        <taxon>Pseudomonadati</taxon>
        <taxon>Pseudomonadota</taxon>
        <taxon>Gammaproteobacteria</taxon>
        <taxon>Oceanospirillales</taxon>
        <taxon>Oceanospirillaceae</taxon>
        <taxon>Marinomonas</taxon>
    </lineage>
</organism>
<name>A0A3E0DKN1_9GAMM</name>
<evidence type="ECO:0000313" key="4">
    <source>
        <dbReference type="Proteomes" id="UP000256542"/>
    </source>
</evidence>
<dbReference type="Pfam" id="PF11162">
    <property type="entry name" value="DUF2946"/>
    <property type="match status" value="1"/>
</dbReference>
<dbReference type="Proteomes" id="UP000256542">
    <property type="component" value="Unassembled WGS sequence"/>
</dbReference>
<dbReference type="AlphaFoldDB" id="A0A3E0DKN1"/>
<evidence type="ECO:0000256" key="1">
    <source>
        <dbReference type="SAM" id="MobiDB-lite"/>
    </source>
</evidence>
<dbReference type="InterPro" id="IPR021333">
    <property type="entry name" value="DUF2946"/>
</dbReference>
<evidence type="ECO:0000313" key="3">
    <source>
        <dbReference type="EMBL" id="REG83257.1"/>
    </source>
</evidence>
<proteinExistence type="predicted"/>
<sequence>MRLSAFISLFAMALIYTAPLLSQLNHASMDHASMMHSGMEHNTHAPSKLDKLAVDQQSTISPERFSEQETTNTAPHHANNNSHLLTADHFGLEAACGYCTLLFHLNWLNAFSFELPVIPPPSYHVINTPIVGITLATIYSDRQPRAPPHPASPLTKYKKTTAST</sequence>
<keyword evidence="4" id="KW-1185">Reference proteome</keyword>